<dbReference type="AlphaFoldDB" id="A0A4P7HLR2"/>
<name>A0A4P7HLR2_9RHOB</name>
<evidence type="ECO:0000256" key="1">
    <source>
        <dbReference type="SAM" id="Coils"/>
    </source>
</evidence>
<organism evidence="2 3">
    <name type="scientific">Paracoccus liaowanqingii</name>
    <dbReference type="NCBI Taxonomy" id="2560053"/>
    <lineage>
        <taxon>Bacteria</taxon>
        <taxon>Pseudomonadati</taxon>
        <taxon>Pseudomonadota</taxon>
        <taxon>Alphaproteobacteria</taxon>
        <taxon>Rhodobacterales</taxon>
        <taxon>Paracoccaceae</taxon>
        <taxon>Paracoccus</taxon>
    </lineage>
</organism>
<accession>A0A4P7HLR2</accession>
<dbReference type="Proteomes" id="UP000296374">
    <property type="component" value="Chromosome"/>
</dbReference>
<reference evidence="3" key="1">
    <citation type="submission" date="2019-03" db="EMBL/GenBank/DDBJ databases">
        <authorList>
            <person name="Li J."/>
        </authorList>
    </citation>
    <scope>NUCLEOTIDE SEQUENCE [LARGE SCALE GENOMIC DNA]</scope>
    <source>
        <strain evidence="3">2251</strain>
    </source>
</reference>
<dbReference type="RefSeq" id="WP_135313460.1">
    <property type="nucleotide sequence ID" value="NZ_CP038439.1"/>
</dbReference>
<gene>
    <name evidence="2" type="ORF">E4191_11085</name>
</gene>
<protein>
    <submittedName>
        <fullName evidence="2">Uncharacterized protein</fullName>
    </submittedName>
</protein>
<sequence>MSTTPRKSGCGCGGHGSDHGGGHTSTGGGGGCTCGGASGVCTDLNFKQPRFFAGQLLTEDDLQALTEYVVGKNRLHNRFLFGDGVVCGLTVTCHPCGGGKVSVAPGFALDCCGNDLLVPCKEDIDIKALIRDLRKRQLAGYDCGDPCDEKESDTRSYGLYLTYTETLEDPVTPYGSGDPCGQQACEPTRVCEGYRFELRCDCGQPARTDLFKRIAECIGDLRLATAAISKAQTAQAQAIQIDRAAFAIKAETPIPFEAASIRTLREVTPELATLNEFSIDDDSDVEGEGKSPPKYKLDEQALRLHVAQMQVLTGAITRFRALASKEKASILGNNAELKDLLHAAEVTIAAAGPRIKMLAPTTLKTLIARTEAEEAVRLSQKYVIGDQSEERYASVEAKLVALNTPVSYKQIGRVRNDAALLKGWLLGRLDHATSLTRCDLADRLRRVRIETVPGRDPQSDIAELSATSRGVQELVKILFEYLIDCICLALNPPCQTCDDQGVLLACLTVKDCEVVDICNMSRRFVLTPVAIRYWLPPIGIVGDLMKRLCCDFDVGKVFGRAKPGPHDNPREVVSELSSVRAEEMTISRTYAPMVSEAATDENMALLLKQYRIEPRDVENITAFSSNLALLSASAAAIDLGALGRRGGAISNIFGGRTPGRESGREPSSNDAELHDAVSKAVVAEVAASRGQAERALAASLGKTVDASVAELRADLSASVTKDLTGLLEKRVTEDVKSAIARELTEAKLRRAIQGTDTVKALQDENRKLTSDLKKLTDAVDALRKGGTA</sequence>
<evidence type="ECO:0000313" key="3">
    <source>
        <dbReference type="Proteomes" id="UP000296374"/>
    </source>
</evidence>
<proteinExistence type="predicted"/>
<feature type="coiled-coil region" evidence="1">
    <location>
        <begin position="758"/>
        <end position="785"/>
    </location>
</feature>
<dbReference type="PROSITE" id="PS51257">
    <property type="entry name" value="PROKAR_LIPOPROTEIN"/>
    <property type="match status" value="1"/>
</dbReference>
<dbReference type="KEGG" id="plia:E4191_11085"/>
<evidence type="ECO:0000313" key="2">
    <source>
        <dbReference type="EMBL" id="QBX35178.1"/>
    </source>
</evidence>
<keyword evidence="1" id="KW-0175">Coiled coil</keyword>
<dbReference type="EMBL" id="CP038439">
    <property type="protein sequence ID" value="QBX35178.1"/>
    <property type="molecule type" value="Genomic_DNA"/>
</dbReference>